<dbReference type="Pfam" id="PF00916">
    <property type="entry name" value="Sulfate_transp"/>
    <property type="match status" value="1"/>
</dbReference>
<dbReference type="GO" id="GO:0055085">
    <property type="term" value="P:transmembrane transport"/>
    <property type="evidence" value="ECO:0007669"/>
    <property type="project" value="InterPro"/>
</dbReference>
<dbReference type="InterPro" id="IPR001902">
    <property type="entry name" value="SLC26A/SulP_fam"/>
</dbReference>
<dbReference type="AlphaFoldDB" id="A0A450ZLX3"/>
<evidence type="ECO:0000256" key="1">
    <source>
        <dbReference type="ARBA" id="ARBA00004141"/>
    </source>
</evidence>
<comment type="subcellular location">
    <subcellularLocation>
        <location evidence="1">Membrane</location>
        <topology evidence="1">Multi-pass membrane protein</topology>
    </subcellularLocation>
</comment>
<evidence type="ECO:0000313" key="7">
    <source>
        <dbReference type="EMBL" id="VFK54823.1"/>
    </source>
</evidence>
<dbReference type="InterPro" id="IPR000731">
    <property type="entry name" value="SSD"/>
</dbReference>
<dbReference type="GO" id="GO:0016020">
    <property type="term" value="C:membrane"/>
    <property type="evidence" value="ECO:0007669"/>
    <property type="project" value="UniProtKB-SubCell"/>
</dbReference>
<name>A0A450ZLX3_9GAMM</name>
<feature type="transmembrane region" description="Helical" evidence="5">
    <location>
        <begin position="119"/>
        <end position="138"/>
    </location>
</feature>
<feature type="transmembrane region" description="Helical" evidence="5">
    <location>
        <begin position="653"/>
        <end position="675"/>
    </location>
</feature>
<reference evidence="7" key="1">
    <citation type="submission" date="2019-02" db="EMBL/GenBank/DDBJ databases">
        <authorList>
            <person name="Gruber-Vodicka R. H."/>
            <person name="Seah K. B. B."/>
        </authorList>
    </citation>
    <scope>NUCLEOTIDE SEQUENCE</scope>
    <source>
        <strain evidence="8">BECK_BY2</strain>
        <strain evidence="7">BECK_BY3</strain>
    </source>
</reference>
<feature type="transmembrane region" description="Helical" evidence="5">
    <location>
        <begin position="64"/>
        <end position="81"/>
    </location>
</feature>
<sequence length="740" mass="81348">MLDRETIRADLIAGVVAGVLILPQAIALATLAGMPPEYGFYTAIFPVIIASLYGSSWHTLSGPNTAMCIMIGSVLGFYAGLGTEDYITYAITLSFMVGAIQLVFGILRLGIIFSYFSHAAMVAIITGVGMIIIVQQVGNFMGQVMNIPEPIEDTFFQIFYILPHANWYAVLVGSVTVVSGLLVKRYLKGWPHLIICVIAGMLAAKGLELFLGPATVGIYKLGTMSLSPLPFSAPLVILTMAIANSVHILVVFYHELSSATSSGRQEAMRESLRINLQPIFFTSLTTIIGLLTLNFSEVPPYRDLGNFVAAGIGVAFILSITFLPALMSLLPARVRRIQAESTAMGRFGDFVVHHRYWLLWSMAGVVIVLVAFIPGNRINDVYVHYFDESVAFRQDTDLLDKHLGGLYRIDYSLDSGESGGVNEPAFLYKVEAFTEWLRRQPEVTHVDTVTDIFKRLNKNLHGNDPAWYRLPDARDLAAQYFLLYEMSLPYGLDLNSRINVDKSSTRVTVATLVLSTREVLALERRARAWLRDNAPALSTEGTGPTMMFAHIGARNIRAMLVATTLALILISLMLILALRSIRIGLISIIPNLIPAGMAFGLWGIFVGEIGLALSVVTTMTLGIVVDDTVHFLSKYLRARREQGVSPEDATRYAFSHVGIALIITSLVLVAGFLIISLSSFYPNSGMGLLTAMVLLLALLADFLFLPPLLMKIDRSRGSQRNDTFFPNRKIRACIIRGFLK</sequence>
<feature type="transmembrane region" description="Helical" evidence="5">
    <location>
        <begin position="611"/>
        <end position="632"/>
    </location>
</feature>
<dbReference type="PROSITE" id="PS50156">
    <property type="entry name" value="SSD"/>
    <property type="match status" value="2"/>
</dbReference>
<dbReference type="PANTHER" id="PTHR11814">
    <property type="entry name" value="SULFATE TRANSPORTER"/>
    <property type="match status" value="1"/>
</dbReference>
<feature type="transmembrane region" description="Helical" evidence="5">
    <location>
        <begin position="585"/>
        <end position="605"/>
    </location>
</feature>
<feature type="transmembrane region" description="Helical" evidence="5">
    <location>
        <begin position="190"/>
        <end position="211"/>
    </location>
</feature>
<keyword evidence="4 5" id="KW-0472">Membrane</keyword>
<dbReference type="Pfam" id="PF03176">
    <property type="entry name" value="MMPL"/>
    <property type="match status" value="1"/>
</dbReference>
<feature type="transmembrane region" description="Helical" evidence="5">
    <location>
        <begin position="556"/>
        <end position="578"/>
    </location>
</feature>
<feature type="transmembrane region" description="Helical" evidence="5">
    <location>
        <begin position="231"/>
        <end position="253"/>
    </location>
</feature>
<feature type="transmembrane region" description="Helical" evidence="5">
    <location>
        <begin position="356"/>
        <end position="375"/>
    </location>
</feature>
<protein>
    <recommendedName>
        <fullName evidence="6">SSD domain-containing protein</fullName>
    </recommendedName>
</protein>
<gene>
    <name evidence="8" type="ORF">BECKTUN1418E_GA0071001_105513</name>
    <name evidence="7" type="ORF">BECKTUN1418F_GA0071002_10575</name>
</gene>
<feature type="transmembrane region" description="Helical" evidence="5">
    <location>
        <begin position="87"/>
        <end position="107"/>
    </location>
</feature>
<dbReference type="InterPro" id="IPR004869">
    <property type="entry name" value="MMPL_dom"/>
</dbReference>
<keyword evidence="3 5" id="KW-1133">Transmembrane helix</keyword>
<feature type="transmembrane region" description="Helical" evidence="5">
    <location>
        <begin position="38"/>
        <end position="57"/>
    </location>
</feature>
<organism evidence="7">
    <name type="scientific">Candidatus Kentrum sp. TUN</name>
    <dbReference type="NCBI Taxonomy" id="2126343"/>
    <lineage>
        <taxon>Bacteria</taxon>
        <taxon>Pseudomonadati</taxon>
        <taxon>Pseudomonadota</taxon>
        <taxon>Gammaproteobacteria</taxon>
        <taxon>Candidatus Kentrum</taxon>
    </lineage>
</organism>
<feature type="domain" description="SSD" evidence="6">
    <location>
        <begin position="194"/>
        <end position="329"/>
    </location>
</feature>
<feature type="transmembrane region" description="Helical" evidence="5">
    <location>
        <begin position="307"/>
        <end position="330"/>
    </location>
</feature>
<evidence type="ECO:0000259" key="6">
    <source>
        <dbReference type="PROSITE" id="PS50156"/>
    </source>
</evidence>
<dbReference type="EMBL" id="CAADFY010000057">
    <property type="protein sequence ID" value="VFK54823.1"/>
    <property type="molecule type" value="Genomic_DNA"/>
</dbReference>
<dbReference type="EMBL" id="CAADFV010000055">
    <property type="protein sequence ID" value="VFK59965.1"/>
    <property type="molecule type" value="Genomic_DNA"/>
</dbReference>
<evidence type="ECO:0000256" key="4">
    <source>
        <dbReference type="ARBA" id="ARBA00023136"/>
    </source>
</evidence>
<evidence type="ECO:0000313" key="8">
    <source>
        <dbReference type="EMBL" id="VFK59965.1"/>
    </source>
</evidence>
<feature type="transmembrane region" description="Helical" evidence="5">
    <location>
        <begin position="274"/>
        <end position="295"/>
    </location>
</feature>
<feature type="transmembrane region" description="Helical" evidence="5">
    <location>
        <begin position="687"/>
        <end position="710"/>
    </location>
</feature>
<keyword evidence="2 5" id="KW-0812">Transmembrane</keyword>
<accession>A0A450ZLX3</accession>
<proteinExistence type="predicted"/>
<feature type="transmembrane region" description="Helical" evidence="5">
    <location>
        <begin position="12"/>
        <end position="32"/>
    </location>
</feature>
<evidence type="ECO:0000256" key="2">
    <source>
        <dbReference type="ARBA" id="ARBA00022692"/>
    </source>
</evidence>
<evidence type="ECO:0000256" key="3">
    <source>
        <dbReference type="ARBA" id="ARBA00022989"/>
    </source>
</evidence>
<dbReference type="SUPFAM" id="SSF82866">
    <property type="entry name" value="Multidrug efflux transporter AcrB transmembrane domain"/>
    <property type="match status" value="2"/>
</dbReference>
<feature type="transmembrane region" description="Helical" evidence="5">
    <location>
        <begin position="158"/>
        <end position="183"/>
    </location>
</feature>
<dbReference type="InterPro" id="IPR011547">
    <property type="entry name" value="SLC26A/SulP_dom"/>
</dbReference>
<dbReference type="Gene3D" id="1.20.1640.10">
    <property type="entry name" value="Multidrug efflux transporter AcrB transmembrane domain"/>
    <property type="match status" value="2"/>
</dbReference>
<evidence type="ECO:0000256" key="5">
    <source>
        <dbReference type="SAM" id="Phobius"/>
    </source>
</evidence>
<feature type="domain" description="SSD" evidence="6">
    <location>
        <begin position="584"/>
        <end position="711"/>
    </location>
</feature>